<dbReference type="EMBL" id="JBFZPZ010000018">
    <property type="protein sequence ID" value="MEX9254469.1"/>
    <property type="molecule type" value="Genomic_DNA"/>
</dbReference>
<comment type="caution">
    <text evidence="6">The sequence shown here is derived from an EMBL/GenBank/DDBJ whole genome shotgun (WGS) entry which is preliminary data.</text>
</comment>
<dbReference type="InterPro" id="IPR000847">
    <property type="entry name" value="LysR_HTH_N"/>
</dbReference>
<dbReference type="SUPFAM" id="SSF46785">
    <property type="entry name" value="Winged helix' DNA-binding domain"/>
    <property type="match status" value="1"/>
</dbReference>
<keyword evidence="2" id="KW-0805">Transcription regulation</keyword>
<dbReference type="InterPro" id="IPR036390">
    <property type="entry name" value="WH_DNA-bd_sf"/>
</dbReference>
<dbReference type="InterPro" id="IPR005119">
    <property type="entry name" value="LysR_subst-bd"/>
</dbReference>
<protein>
    <submittedName>
        <fullName evidence="6">LysR family transcriptional regulator</fullName>
    </submittedName>
</protein>
<evidence type="ECO:0000313" key="6">
    <source>
        <dbReference type="EMBL" id="MEX9254469.1"/>
    </source>
</evidence>
<keyword evidence="3" id="KW-0238">DNA-binding</keyword>
<sequence>MKRAFNWDDTRIFLAIVRAGTLSGAAEALEMGIATISRRLERLEQALAMPLFSRHQSGYRLTDEGEALLERAEALEYAGLAFGETANLQGNVAGLVRLATSDNLASHFILPSLKTLLEKYPSLRVEVLSGVQSVNLHRRDADLAVRMVKPESGNLTLKRLGTVGFGLYSAKTYLKELERMEGGVRLSEAHYVGWSDSHQHLPAARWVTRMLRGRPCRVEANTLVAQVSAVSAGLGLGLLPHFMAREKDLQCIDSEPGVDQALWLVMHSDLAESRRVRATADHLIALFDEIKDQLTMP</sequence>
<dbReference type="Gene3D" id="3.40.190.290">
    <property type="match status" value="1"/>
</dbReference>
<dbReference type="Pfam" id="PF00126">
    <property type="entry name" value="HTH_1"/>
    <property type="match status" value="1"/>
</dbReference>
<dbReference type="PROSITE" id="PS50931">
    <property type="entry name" value="HTH_LYSR"/>
    <property type="match status" value="1"/>
</dbReference>
<evidence type="ECO:0000256" key="1">
    <source>
        <dbReference type="ARBA" id="ARBA00009437"/>
    </source>
</evidence>
<keyword evidence="4" id="KW-0804">Transcription</keyword>
<evidence type="ECO:0000256" key="2">
    <source>
        <dbReference type="ARBA" id="ARBA00023015"/>
    </source>
</evidence>
<keyword evidence="7" id="KW-1185">Reference proteome</keyword>
<evidence type="ECO:0000313" key="7">
    <source>
        <dbReference type="Proteomes" id="UP001561463"/>
    </source>
</evidence>
<dbReference type="PANTHER" id="PTHR30579:SF3">
    <property type="entry name" value="TRANSCRIPTIONAL REGULATORY PROTEIN"/>
    <property type="match status" value="1"/>
</dbReference>
<dbReference type="Gene3D" id="1.10.10.10">
    <property type="entry name" value="Winged helix-like DNA-binding domain superfamily/Winged helix DNA-binding domain"/>
    <property type="match status" value="1"/>
</dbReference>
<organism evidence="6 7">
    <name type="scientific">Pseudenterobacter timonensis</name>
    <dbReference type="NCBI Taxonomy" id="1755099"/>
    <lineage>
        <taxon>Bacteria</taxon>
        <taxon>Pseudomonadati</taxon>
        <taxon>Pseudomonadota</taxon>
        <taxon>Gammaproteobacteria</taxon>
        <taxon>Enterobacterales</taxon>
        <taxon>Enterobacteriaceae</taxon>
        <taxon>Pseudenterobacter</taxon>
    </lineage>
</organism>
<dbReference type="Proteomes" id="UP001561463">
    <property type="component" value="Unassembled WGS sequence"/>
</dbReference>
<dbReference type="PANTHER" id="PTHR30579">
    <property type="entry name" value="TRANSCRIPTIONAL REGULATOR"/>
    <property type="match status" value="1"/>
</dbReference>
<evidence type="ECO:0000259" key="5">
    <source>
        <dbReference type="PROSITE" id="PS50931"/>
    </source>
</evidence>
<evidence type="ECO:0000256" key="4">
    <source>
        <dbReference type="ARBA" id="ARBA00023163"/>
    </source>
</evidence>
<dbReference type="Pfam" id="PF03466">
    <property type="entry name" value="LysR_substrate"/>
    <property type="match status" value="1"/>
</dbReference>
<accession>A0ABV4ABT2</accession>
<proteinExistence type="inferred from homology"/>
<dbReference type="InterPro" id="IPR050176">
    <property type="entry name" value="LTTR"/>
</dbReference>
<name>A0ABV4ABT2_9ENTR</name>
<gene>
    <name evidence="6" type="ORF">AB7Z85_18425</name>
</gene>
<evidence type="ECO:0000256" key="3">
    <source>
        <dbReference type="ARBA" id="ARBA00023125"/>
    </source>
</evidence>
<reference evidence="6 7" key="1">
    <citation type="submission" date="2024-03" db="EMBL/GenBank/DDBJ databases">
        <title>Role of Flies in the Dissemination of Carbapenem-Resistant Enterobacteriaceae (CRE): An Epidemiological and Genomic Study in China.</title>
        <authorList>
            <person name="Chen K."/>
            <person name="Zhang R."/>
            <person name="Chen S."/>
        </authorList>
    </citation>
    <scope>NUCLEOTIDE SEQUENCE [LARGE SCALE GENOMIC DNA]</scope>
    <source>
        <strain evidence="7">fly-313</strain>
    </source>
</reference>
<comment type="similarity">
    <text evidence="1">Belongs to the LysR transcriptional regulatory family.</text>
</comment>
<dbReference type="RefSeq" id="WP_369498739.1">
    <property type="nucleotide sequence ID" value="NZ_JBFZPZ010000018.1"/>
</dbReference>
<dbReference type="SUPFAM" id="SSF53850">
    <property type="entry name" value="Periplasmic binding protein-like II"/>
    <property type="match status" value="1"/>
</dbReference>
<dbReference type="InterPro" id="IPR036388">
    <property type="entry name" value="WH-like_DNA-bd_sf"/>
</dbReference>
<feature type="domain" description="HTH lysR-type" evidence="5">
    <location>
        <begin position="5"/>
        <end position="62"/>
    </location>
</feature>